<keyword evidence="3" id="KW-1185">Reference proteome</keyword>
<evidence type="ECO:0000313" key="3">
    <source>
        <dbReference type="Proteomes" id="UP000557872"/>
    </source>
</evidence>
<gene>
    <name evidence="2" type="ORF">HW115_00355</name>
</gene>
<evidence type="ECO:0000256" key="1">
    <source>
        <dbReference type="SAM" id="MobiDB-lite"/>
    </source>
</evidence>
<dbReference type="Proteomes" id="UP000557872">
    <property type="component" value="Unassembled WGS sequence"/>
</dbReference>
<proteinExistence type="predicted"/>
<organism evidence="2 3">
    <name type="scientific">Oceaniferula marina</name>
    <dbReference type="NCBI Taxonomy" id="2748318"/>
    <lineage>
        <taxon>Bacteria</taxon>
        <taxon>Pseudomonadati</taxon>
        <taxon>Verrucomicrobiota</taxon>
        <taxon>Verrucomicrobiia</taxon>
        <taxon>Verrucomicrobiales</taxon>
        <taxon>Verrucomicrobiaceae</taxon>
        <taxon>Oceaniferula</taxon>
    </lineage>
</organism>
<dbReference type="RefSeq" id="WP_178930593.1">
    <property type="nucleotide sequence ID" value="NZ_JACBAZ010000001.1"/>
</dbReference>
<feature type="region of interest" description="Disordered" evidence="1">
    <location>
        <begin position="308"/>
        <end position="328"/>
    </location>
</feature>
<sequence length="328" mass="36767">MRTILTLLLSITLSQAQTSTSNEEPASDPKQAAIEKLFSAMTPDELPSALETARKAGVNQQVILEGHFLHLVDHDNFKAMAALVPELLKQKDQFNPDNSEIFAVKEDWLAIIHYAQALAALEQKDKASFKKHITEAFWLSPRQGQAFTPHINRLRMKEAMAKITLKPELELQPQDGSKAITLGQLMKDKQGAVLHFWSPMSQEVHQYMDEFIHTSQQCTNNKLAVISVLVGYNDFVLKDAEIVRKEDAKNAGCSWIKDPKQGSLTNLLRITDIPTMVVISSEGKILYNGHPSKSEFWDNLQTIAPKIERPAKTNNNLPGHTHDEGCTH</sequence>
<name>A0A851GFI3_9BACT</name>
<dbReference type="InterPro" id="IPR036249">
    <property type="entry name" value="Thioredoxin-like_sf"/>
</dbReference>
<reference evidence="2 3" key="1">
    <citation type="submission" date="2020-07" db="EMBL/GenBank/DDBJ databases">
        <title>Roseicoccus Jingziensis gen. nov., sp. nov., isolated from coastal seawater.</title>
        <authorList>
            <person name="Feng X."/>
        </authorList>
    </citation>
    <scope>NUCLEOTIDE SEQUENCE [LARGE SCALE GENOMIC DNA]</scope>
    <source>
        <strain evidence="2 3">N1E253</strain>
    </source>
</reference>
<dbReference type="SUPFAM" id="SSF52833">
    <property type="entry name" value="Thioredoxin-like"/>
    <property type="match status" value="1"/>
</dbReference>
<evidence type="ECO:0000313" key="2">
    <source>
        <dbReference type="EMBL" id="NWK54045.1"/>
    </source>
</evidence>
<dbReference type="EMBL" id="JACBAZ010000001">
    <property type="protein sequence ID" value="NWK54045.1"/>
    <property type="molecule type" value="Genomic_DNA"/>
</dbReference>
<protein>
    <recommendedName>
        <fullName evidence="4">Thioredoxin domain-containing protein</fullName>
    </recommendedName>
</protein>
<evidence type="ECO:0008006" key="4">
    <source>
        <dbReference type="Google" id="ProtNLM"/>
    </source>
</evidence>
<dbReference type="Gene3D" id="3.40.30.10">
    <property type="entry name" value="Glutaredoxin"/>
    <property type="match status" value="1"/>
</dbReference>
<comment type="caution">
    <text evidence="2">The sequence shown here is derived from an EMBL/GenBank/DDBJ whole genome shotgun (WGS) entry which is preliminary data.</text>
</comment>
<accession>A0A851GFI3</accession>
<dbReference type="AlphaFoldDB" id="A0A851GFI3"/>